<dbReference type="AlphaFoldDB" id="A0A8I0ALR9"/>
<proteinExistence type="predicted"/>
<dbReference type="Proteomes" id="UP000652847">
    <property type="component" value="Unassembled WGS sequence"/>
</dbReference>
<dbReference type="EMBL" id="JACOOT010000039">
    <property type="protein sequence ID" value="MBC5652758.1"/>
    <property type="molecule type" value="Genomic_DNA"/>
</dbReference>
<name>A0A8I0ALR9_9FIRM</name>
<accession>A0A8I0ALR9</accession>
<evidence type="ECO:0000313" key="2">
    <source>
        <dbReference type="Proteomes" id="UP000652847"/>
    </source>
</evidence>
<protein>
    <submittedName>
        <fullName evidence="1">Uncharacterized protein</fullName>
    </submittedName>
</protein>
<keyword evidence="2" id="KW-1185">Reference proteome</keyword>
<comment type="caution">
    <text evidence="1">The sequence shown here is derived from an EMBL/GenBank/DDBJ whole genome shotgun (WGS) entry which is preliminary data.</text>
</comment>
<organism evidence="1 2">
    <name type="scientific">Blautia segnis</name>
    <dbReference type="NCBI Taxonomy" id="2763030"/>
    <lineage>
        <taxon>Bacteria</taxon>
        <taxon>Bacillati</taxon>
        <taxon>Bacillota</taxon>
        <taxon>Clostridia</taxon>
        <taxon>Lachnospirales</taxon>
        <taxon>Lachnospiraceae</taxon>
        <taxon>Blautia</taxon>
    </lineage>
</organism>
<sequence length="50" mass="5836">MAETKKAIIANIEEIYKFAAKIKTMPECQKLTSEEKLKIIFSYPFKIEII</sequence>
<dbReference type="RefSeq" id="WP_186901890.1">
    <property type="nucleotide sequence ID" value="NZ_JACOOT010000039.1"/>
</dbReference>
<evidence type="ECO:0000313" key="1">
    <source>
        <dbReference type="EMBL" id="MBC5652758.1"/>
    </source>
</evidence>
<gene>
    <name evidence="1" type="ORF">H8S54_17020</name>
</gene>
<reference evidence="1 2" key="1">
    <citation type="submission" date="2020-08" db="EMBL/GenBank/DDBJ databases">
        <title>Genome public.</title>
        <authorList>
            <person name="Liu C."/>
            <person name="Sun Q."/>
        </authorList>
    </citation>
    <scope>NUCLEOTIDE SEQUENCE [LARGE SCALE GENOMIC DNA]</scope>
    <source>
        <strain evidence="1 2">BX17</strain>
    </source>
</reference>